<keyword evidence="7 8" id="KW-0694">RNA-binding</keyword>
<dbReference type="GO" id="GO:0045948">
    <property type="term" value="P:positive regulation of translational initiation"/>
    <property type="evidence" value="ECO:0007669"/>
    <property type="project" value="TreeGrafter"/>
</dbReference>
<sequence length="324" mass="36253">MPPRIFKRKSNGKSNRIFESNSEESRVEDTGSSRNSDANLPTLKRENTMQDGSTVPNRVFVGGIPTSVNEGDLRSRFVNYGNVKAVKIIRDHVGISKGYGFVTFTAEDEAKRALEKAEVTFKGRKLNIAPAVKKQNNRSEASENFWNLSDSSIAEQETTRKNYMIYSQFEDYPGFNRYDVTANAFENPGPYIQGGLNFSTTDLQCGYGTPQMNIWPYPTLVYVPQQAFQYPGTVSYPINGTLQEIIPILPATLCGINESSKTRQYLGIDLEVLNCSEGKWAIPRSASISPNFHTTPSERNLTLMDFRYTNPHTKLILSGIAIEA</sequence>
<dbReference type="GO" id="GO:0007283">
    <property type="term" value="P:spermatogenesis"/>
    <property type="evidence" value="ECO:0007669"/>
    <property type="project" value="UniProtKB-KW"/>
</dbReference>
<dbReference type="CDD" id="cd12412">
    <property type="entry name" value="RRM_DAZL_BOULE"/>
    <property type="match status" value="1"/>
</dbReference>
<feature type="domain" description="RRM" evidence="10">
    <location>
        <begin position="57"/>
        <end position="133"/>
    </location>
</feature>
<dbReference type="EMBL" id="BGPR01002198">
    <property type="protein sequence ID" value="GBM69495.1"/>
    <property type="molecule type" value="Genomic_DNA"/>
</dbReference>
<dbReference type="Proteomes" id="UP000499080">
    <property type="component" value="Unassembled WGS sequence"/>
</dbReference>
<dbReference type="InterPro" id="IPR034988">
    <property type="entry name" value="DAZ_BOULE_RRM"/>
</dbReference>
<accession>A0A4Y2HW99</accession>
<dbReference type="GO" id="GO:0070935">
    <property type="term" value="P:3'-UTR-mediated mRNA stabilization"/>
    <property type="evidence" value="ECO:0007669"/>
    <property type="project" value="TreeGrafter"/>
</dbReference>
<dbReference type="GO" id="GO:0030154">
    <property type="term" value="P:cell differentiation"/>
    <property type="evidence" value="ECO:0007669"/>
    <property type="project" value="UniProtKB-KW"/>
</dbReference>
<dbReference type="GO" id="GO:0051321">
    <property type="term" value="P:meiotic cell cycle"/>
    <property type="evidence" value="ECO:0007669"/>
    <property type="project" value="UniProtKB-ARBA"/>
</dbReference>
<dbReference type="GO" id="GO:0008494">
    <property type="term" value="F:translation activator activity"/>
    <property type="evidence" value="ECO:0007669"/>
    <property type="project" value="TreeGrafter"/>
</dbReference>
<evidence type="ECO:0000256" key="8">
    <source>
        <dbReference type="PROSITE-ProRule" id="PRU00176"/>
    </source>
</evidence>
<evidence type="ECO:0000256" key="3">
    <source>
        <dbReference type="ARBA" id="ARBA00022490"/>
    </source>
</evidence>
<evidence type="ECO:0000256" key="4">
    <source>
        <dbReference type="ARBA" id="ARBA00022782"/>
    </source>
</evidence>
<protein>
    <submittedName>
        <fullName evidence="11">Protein boule-like</fullName>
    </submittedName>
</protein>
<keyword evidence="4" id="KW-0221">Differentiation</keyword>
<evidence type="ECO:0000313" key="11">
    <source>
        <dbReference type="EMBL" id="GBM69495.1"/>
    </source>
</evidence>
<proteinExistence type="predicted"/>
<feature type="region of interest" description="Disordered" evidence="9">
    <location>
        <begin position="1"/>
        <end position="40"/>
    </location>
</feature>
<dbReference type="PANTHER" id="PTHR11176">
    <property type="entry name" value="BOULE-RELATED"/>
    <property type="match status" value="1"/>
</dbReference>
<dbReference type="PANTHER" id="PTHR11176:SF57">
    <property type="entry name" value="PROTEIN BOULE"/>
    <property type="match status" value="1"/>
</dbReference>
<dbReference type="PROSITE" id="PS50102">
    <property type="entry name" value="RRM"/>
    <property type="match status" value="1"/>
</dbReference>
<evidence type="ECO:0000256" key="1">
    <source>
        <dbReference type="ARBA" id="ARBA00004496"/>
    </source>
</evidence>
<evidence type="ECO:0000256" key="7">
    <source>
        <dbReference type="ARBA" id="ARBA00022884"/>
    </source>
</evidence>
<evidence type="ECO:0000256" key="2">
    <source>
        <dbReference type="ARBA" id="ARBA00022473"/>
    </source>
</evidence>
<dbReference type="OrthoDB" id="762982at2759"/>
<comment type="subcellular location">
    <subcellularLocation>
        <location evidence="1">Cytoplasm</location>
    </subcellularLocation>
</comment>
<dbReference type="Gene3D" id="3.30.70.330">
    <property type="match status" value="1"/>
</dbReference>
<comment type="caution">
    <text evidence="11">The sequence shown here is derived from an EMBL/GenBank/DDBJ whole genome shotgun (WGS) entry which is preliminary data.</text>
</comment>
<dbReference type="AlphaFoldDB" id="A0A4Y2HW99"/>
<dbReference type="InterPro" id="IPR000504">
    <property type="entry name" value="RRM_dom"/>
</dbReference>
<evidence type="ECO:0000313" key="12">
    <source>
        <dbReference type="Proteomes" id="UP000499080"/>
    </source>
</evidence>
<keyword evidence="6" id="KW-0744">Spermatogenesis</keyword>
<feature type="compositionally biased region" description="Basic residues" evidence="9">
    <location>
        <begin position="1"/>
        <end position="11"/>
    </location>
</feature>
<dbReference type="GO" id="GO:0003730">
    <property type="term" value="F:mRNA 3'-UTR binding"/>
    <property type="evidence" value="ECO:0007669"/>
    <property type="project" value="TreeGrafter"/>
</dbReference>
<evidence type="ECO:0000256" key="9">
    <source>
        <dbReference type="SAM" id="MobiDB-lite"/>
    </source>
</evidence>
<reference evidence="11 12" key="1">
    <citation type="journal article" date="2019" name="Sci. Rep.">
        <title>Orb-weaving spider Araneus ventricosus genome elucidates the spidroin gene catalogue.</title>
        <authorList>
            <person name="Kono N."/>
            <person name="Nakamura H."/>
            <person name="Ohtoshi R."/>
            <person name="Moran D.A.P."/>
            <person name="Shinohara A."/>
            <person name="Yoshida Y."/>
            <person name="Fujiwara M."/>
            <person name="Mori M."/>
            <person name="Tomita M."/>
            <person name="Arakawa K."/>
        </authorList>
    </citation>
    <scope>NUCLEOTIDE SEQUENCE [LARGE SCALE GENOMIC DNA]</scope>
</reference>
<keyword evidence="12" id="KW-1185">Reference proteome</keyword>
<keyword evidence="3" id="KW-0963">Cytoplasm</keyword>
<evidence type="ECO:0000256" key="6">
    <source>
        <dbReference type="ARBA" id="ARBA00022871"/>
    </source>
</evidence>
<organism evidence="11 12">
    <name type="scientific">Araneus ventricosus</name>
    <name type="common">Orbweaver spider</name>
    <name type="synonym">Epeira ventricosa</name>
    <dbReference type="NCBI Taxonomy" id="182803"/>
    <lineage>
        <taxon>Eukaryota</taxon>
        <taxon>Metazoa</taxon>
        <taxon>Ecdysozoa</taxon>
        <taxon>Arthropoda</taxon>
        <taxon>Chelicerata</taxon>
        <taxon>Arachnida</taxon>
        <taxon>Araneae</taxon>
        <taxon>Araneomorphae</taxon>
        <taxon>Entelegynae</taxon>
        <taxon>Araneoidea</taxon>
        <taxon>Araneidae</taxon>
        <taxon>Araneus</taxon>
    </lineage>
</organism>
<dbReference type="InterPro" id="IPR035979">
    <property type="entry name" value="RBD_domain_sf"/>
</dbReference>
<keyword evidence="5" id="KW-0810">Translation regulation</keyword>
<dbReference type="GO" id="GO:0005737">
    <property type="term" value="C:cytoplasm"/>
    <property type="evidence" value="ECO:0007669"/>
    <property type="project" value="UniProtKB-SubCell"/>
</dbReference>
<dbReference type="SUPFAM" id="SSF54928">
    <property type="entry name" value="RNA-binding domain, RBD"/>
    <property type="match status" value="1"/>
</dbReference>
<dbReference type="SMART" id="SM00360">
    <property type="entry name" value="RRM"/>
    <property type="match status" value="1"/>
</dbReference>
<dbReference type="InterPro" id="IPR012677">
    <property type="entry name" value="Nucleotide-bd_a/b_plait_sf"/>
</dbReference>
<name>A0A4Y2HW99_ARAVE</name>
<evidence type="ECO:0000256" key="5">
    <source>
        <dbReference type="ARBA" id="ARBA00022845"/>
    </source>
</evidence>
<dbReference type="FunFam" id="3.30.70.330:FF:000167">
    <property type="entry name" value="protein boule-like isoform X1"/>
    <property type="match status" value="1"/>
</dbReference>
<gene>
    <name evidence="11" type="primary">BOLL</name>
    <name evidence="11" type="ORF">AVEN_227662_1</name>
</gene>
<evidence type="ECO:0000259" key="10">
    <source>
        <dbReference type="PROSITE" id="PS50102"/>
    </source>
</evidence>
<keyword evidence="2" id="KW-0217">Developmental protein</keyword>
<dbReference type="Pfam" id="PF00076">
    <property type="entry name" value="RRM_1"/>
    <property type="match status" value="1"/>
</dbReference>